<keyword evidence="5 10" id="KW-0145">Chemotaxis</keyword>
<evidence type="ECO:0000256" key="3">
    <source>
        <dbReference type="ARBA" id="ARBA00008281"/>
    </source>
</evidence>
<dbReference type="PANTHER" id="PTHR35091">
    <property type="entry name" value="FLAGELLAR PROTEIN FLIL"/>
    <property type="match status" value="1"/>
</dbReference>
<dbReference type="RefSeq" id="WP_286353485.1">
    <property type="nucleotide sequence ID" value="NZ_AP027079.1"/>
</dbReference>
<feature type="compositionally biased region" description="Basic and acidic residues" evidence="11">
    <location>
        <begin position="161"/>
        <end position="193"/>
    </location>
</feature>
<keyword evidence="13" id="KW-1185">Reference proteome</keyword>
<keyword evidence="6 10" id="KW-0812">Transmembrane</keyword>
<dbReference type="InterPro" id="IPR005503">
    <property type="entry name" value="FliL"/>
</dbReference>
<evidence type="ECO:0000256" key="1">
    <source>
        <dbReference type="ARBA" id="ARBA00002254"/>
    </source>
</evidence>
<comment type="similarity">
    <text evidence="3 10">Belongs to the FliL family.</text>
</comment>
<evidence type="ECO:0000256" key="11">
    <source>
        <dbReference type="SAM" id="MobiDB-lite"/>
    </source>
</evidence>
<feature type="region of interest" description="Disordered" evidence="11">
    <location>
        <begin position="53"/>
        <end position="93"/>
    </location>
</feature>
<comment type="subcellular location">
    <subcellularLocation>
        <location evidence="2">Cell membrane</location>
        <topology evidence="2">Single-pass membrane protein</topology>
    </subcellularLocation>
</comment>
<evidence type="ECO:0000313" key="13">
    <source>
        <dbReference type="Proteomes" id="UP001242010"/>
    </source>
</evidence>
<evidence type="ECO:0000256" key="9">
    <source>
        <dbReference type="ARBA" id="ARBA00023136"/>
    </source>
</evidence>
<dbReference type="EMBL" id="AP027079">
    <property type="protein sequence ID" value="BDU69763.1"/>
    <property type="molecule type" value="Genomic_DNA"/>
</dbReference>
<evidence type="ECO:0000313" key="12">
    <source>
        <dbReference type="EMBL" id="BDU69763.1"/>
    </source>
</evidence>
<keyword evidence="9 10" id="KW-0472">Membrane</keyword>
<name>A0ABN6UZG1_9BACT</name>
<keyword evidence="8 10" id="KW-1133">Transmembrane helix</keyword>
<organism evidence="12 13">
    <name type="scientific">Geothrix oryzae</name>
    <dbReference type="NCBI Taxonomy" id="2927975"/>
    <lineage>
        <taxon>Bacteria</taxon>
        <taxon>Pseudomonadati</taxon>
        <taxon>Acidobacteriota</taxon>
        <taxon>Holophagae</taxon>
        <taxon>Holophagales</taxon>
        <taxon>Holophagaceae</taxon>
        <taxon>Geothrix</taxon>
    </lineage>
</organism>
<dbReference type="PANTHER" id="PTHR35091:SF2">
    <property type="entry name" value="FLAGELLAR PROTEIN FLIL"/>
    <property type="match status" value="1"/>
</dbReference>
<accession>A0ABN6UZG1</accession>
<evidence type="ECO:0000256" key="8">
    <source>
        <dbReference type="ARBA" id="ARBA00022989"/>
    </source>
</evidence>
<evidence type="ECO:0000256" key="6">
    <source>
        <dbReference type="ARBA" id="ARBA00022692"/>
    </source>
</evidence>
<evidence type="ECO:0000256" key="4">
    <source>
        <dbReference type="ARBA" id="ARBA00022475"/>
    </source>
</evidence>
<evidence type="ECO:0000256" key="10">
    <source>
        <dbReference type="RuleBase" id="RU364125"/>
    </source>
</evidence>
<comment type="function">
    <text evidence="1 10">Controls the rotational direction of flagella during chemotaxis.</text>
</comment>
<proteinExistence type="inferred from homology"/>
<feature type="transmembrane region" description="Helical" evidence="10">
    <location>
        <begin position="15"/>
        <end position="37"/>
    </location>
</feature>
<sequence>MSDEEVAPKKSPLKLIILIVVALAVLGGGGAGTLWYLKKRRAAKEAAEAAAAQAATQAEAAPGEPGSAEANPDDCEGSGDGKEGGGHGGAEASPVMVLTRTVNLTGPRRNAFLRCELNILFCDAELGKLVSGDKPSPEKSLIQSIILGALSGKSVEEASDAESREALRQEMKDKLNEQFKPHPPKPGEKEDPKHKKPKRPIKSVLIVDWAIQQ</sequence>
<keyword evidence="7 10" id="KW-0283">Flagellar rotation</keyword>
<evidence type="ECO:0000256" key="5">
    <source>
        <dbReference type="ARBA" id="ARBA00022500"/>
    </source>
</evidence>
<gene>
    <name evidence="12" type="ORF">GETHOR_18640</name>
</gene>
<dbReference type="Proteomes" id="UP001242010">
    <property type="component" value="Chromosome"/>
</dbReference>
<dbReference type="Pfam" id="PF03748">
    <property type="entry name" value="FliL"/>
    <property type="match status" value="1"/>
</dbReference>
<keyword evidence="4 10" id="KW-1003">Cell membrane</keyword>
<evidence type="ECO:0000256" key="2">
    <source>
        <dbReference type="ARBA" id="ARBA00004162"/>
    </source>
</evidence>
<reference evidence="13" key="1">
    <citation type="journal article" date="2023" name="Int. J. Syst. Evol. Microbiol.">
        <title>Mesoterricola silvestris gen. nov., sp. nov., Mesoterricola sediminis sp. nov., Geothrix oryzae sp. nov., Geothrix edaphica sp. nov., Geothrix rubra sp. nov., and Geothrix limicola sp. nov., six novel members of Acidobacteriota isolated from soils.</title>
        <authorList>
            <person name="Itoh H."/>
            <person name="Sugisawa Y."/>
            <person name="Mise K."/>
            <person name="Xu Z."/>
            <person name="Kuniyasu M."/>
            <person name="Ushijima N."/>
            <person name="Kawano K."/>
            <person name="Kobayashi E."/>
            <person name="Shiratori Y."/>
            <person name="Masuda Y."/>
            <person name="Senoo K."/>
        </authorList>
    </citation>
    <scope>NUCLEOTIDE SEQUENCE [LARGE SCALE GENOMIC DNA]</scope>
    <source>
        <strain evidence="13">Red222</strain>
    </source>
</reference>
<protein>
    <recommendedName>
        <fullName evidence="10">Flagellar protein FliL</fullName>
    </recommendedName>
</protein>
<evidence type="ECO:0000256" key="7">
    <source>
        <dbReference type="ARBA" id="ARBA00022779"/>
    </source>
</evidence>
<feature type="region of interest" description="Disordered" evidence="11">
    <location>
        <begin position="153"/>
        <end position="203"/>
    </location>
</feature>
<feature type="compositionally biased region" description="Low complexity" evidence="11">
    <location>
        <begin position="53"/>
        <end position="70"/>
    </location>
</feature>